<evidence type="ECO:0000256" key="4">
    <source>
        <dbReference type="ARBA" id="ARBA00022679"/>
    </source>
</evidence>
<comment type="similarity">
    <text evidence="2">Belongs to the class-I pyridoxal-phosphate-dependent aminotransferase family.</text>
</comment>
<evidence type="ECO:0000259" key="6">
    <source>
        <dbReference type="Pfam" id="PF00155"/>
    </source>
</evidence>
<dbReference type="EMBL" id="KV419407">
    <property type="protein sequence ID" value="KZS93370.1"/>
    <property type="molecule type" value="Genomic_DNA"/>
</dbReference>
<proteinExistence type="inferred from homology"/>
<dbReference type="Gene3D" id="3.40.640.10">
    <property type="entry name" value="Type I PLP-dependent aspartate aminotransferase-like (Major domain)"/>
    <property type="match status" value="1"/>
</dbReference>
<dbReference type="SUPFAM" id="SSF53383">
    <property type="entry name" value="PLP-dependent transferases"/>
    <property type="match status" value="1"/>
</dbReference>
<dbReference type="InterPro" id="IPR004839">
    <property type="entry name" value="Aminotransferase_I/II_large"/>
</dbReference>
<keyword evidence="8" id="KW-1185">Reference proteome</keyword>
<dbReference type="AlphaFoldDB" id="A0A164UMH0"/>
<accession>A0A164UMH0</accession>
<keyword evidence="4 7" id="KW-0808">Transferase</keyword>
<dbReference type="GO" id="GO:1901605">
    <property type="term" value="P:alpha-amino acid metabolic process"/>
    <property type="evidence" value="ECO:0007669"/>
    <property type="project" value="TreeGrafter"/>
</dbReference>
<evidence type="ECO:0000256" key="1">
    <source>
        <dbReference type="ARBA" id="ARBA00001933"/>
    </source>
</evidence>
<evidence type="ECO:0000313" key="8">
    <source>
        <dbReference type="Proteomes" id="UP000076722"/>
    </source>
</evidence>
<dbReference type="Pfam" id="PF00155">
    <property type="entry name" value="Aminotran_1_2"/>
    <property type="match status" value="1"/>
</dbReference>
<dbReference type="CDD" id="cd00609">
    <property type="entry name" value="AAT_like"/>
    <property type="match status" value="1"/>
</dbReference>
<evidence type="ECO:0000313" key="7">
    <source>
        <dbReference type="EMBL" id="KZS93370.1"/>
    </source>
</evidence>
<sequence>MAFAYSIEKCPKSIDLSHHLSDVGNARQVSPLKGLFKYIKTPGIISMAGGVPDPAYFPFETLYADTLIKDSFRPGPAESQSPLSWFWNLFRGSEKVQTDRITIPKYTANPEDPNLAVALQYGTATGLVPLQKFIQEFVTKVYQPAYSDFTTIVHVGNTDGWSRAVMTLCNPGDGILTEEWTYPSACAGARPLGMHVVSVKIDDEGMSSEDLEQILSTWDEEARGMKRPHVMYTVPCGQNPTGSNMGSKRKTEIYNLCVKYDIIIVEDDPYYFMQEGEYTPKHLRLASGKAKAMSAQNTENEFLKGLVPSYLRMDYQGRVIRLDTFSKTIAPGSRLGWFTCNPLFAERFERQGETTTQAPSGFSQVLVTQLLTQQWGYSGYIRWLKGLQYQYTLRRDTILDYFAEEFNVSQEPGSELWNGHVVHVCYAKSTRAPFMKEKSALKPLISYVPPRAGMFIWLKVHLDSITKYTSLDEDDETTEKKIWVALAERGLLISPGWIFAANTEEEALSNEGHFRISFSNVEAEVMKKAVGILSSVLHEFSA</sequence>
<evidence type="ECO:0000256" key="5">
    <source>
        <dbReference type="ARBA" id="ARBA00022898"/>
    </source>
</evidence>
<keyword evidence="3" id="KW-0032">Aminotransferase</keyword>
<evidence type="ECO:0000256" key="2">
    <source>
        <dbReference type="ARBA" id="ARBA00007441"/>
    </source>
</evidence>
<dbReference type="GO" id="GO:0008483">
    <property type="term" value="F:transaminase activity"/>
    <property type="evidence" value="ECO:0007669"/>
    <property type="project" value="UniProtKB-KW"/>
</dbReference>
<dbReference type="InterPro" id="IPR050859">
    <property type="entry name" value="Class-I_PLP-dep_aminotransf"/>
</dbReference>
<gene>
    <name evidence="7" type="ORF">SISNIDRAFT_454540</name>
</gene>
<dbReference type="PANTHER" id="PTHR42790:SF1">
    <property type="entry name" value="AROMATIC AMINO ACID AMINOTRANSFERASE, HYPOTHETICAL (EUROFUNG)"/>
    <property type="match status" value="1"/>
</dbReference>
<protein>
    <submittedName>
        <fullName evidence="7">PLP-dependent transferase</fullName>
    </submittedName>
</protein>
<dbReference type="InterPro" id="IPR015421">
    <property type="entry name" value="PyrdxlP-dep_Trfase_major"/>
</dbReference>
<evidence type="ECO:0000256" key="3">
    <source>
        <dbReference type="ARBA" id="ARBA00022576"/>
    </source>
</evidence>
<dbReference type="PANTHER" id="PTHR42790">
    <property type="entry name" value="AMINOTRANSFERASE"/>
    <property type="match status" value="1"/>
</dbReference>
<comment type="cofactor">
    <cofactor evidence="1">
        <name>pyridoxal 5'-phosphate</name>
        <dbReference type="ChEBI" id="CHEBI:597326"/>
    </cofactor>
</comment>
<keyword evidence="5" id="KW-0663">Pyridoxal phosphate</keyword>
<dbReference type="GO" id="GO:0030170">
    <property type="term" value="F:pyridoxal phosphate binding"/>
    <property type="evidence" value="ECO:0007669"/>
    <property type="project" value="InterPro"/>
</dbReference>
<name>A0A164UMH0_9AGAM</name>
<dbReference type="STRING" id="1314777.A0A164UMH0"/>
<dbReference type="Proteomes" id="UP000076722">
    <property type="component" value="Unassembled WGS sequence"/>
</dbReference>
<reference evidence="7 8" key="1">
    <citation type="journal article" date="2016" name="Mol. Biol. Evol.">
        <title>Comparative Genomics of Early-Diverging Mushroom-Forming Fungi Provides Insights into the Origins of Lignocellulose Decay Capabilities.</title>
        <authorList>
            <person name="Nagy L.G."/>
            <person name="Riley R."/>
            <person name="Tritt A."/>
            <person name="Adam C."/>
            <person name="Daum C."/>
            <person name="Floudas D."/>
            <person name="Sun H."/>
            <person name="Yadav J.S."/>
            <person name="Pangilinan J."/>
            <person name="Larsson K.H."/>
            <person name="Matsuura K."/>
            <person name="Barry K."/>
            <person name="Labutti K."/>
            <person name="Kuo R."/>
            <person name="Ohm R.A."/>
            <person name="Bhattacharya S.S."/>
            <person name="Shirouzu T."/>
            <person name="Yoshinaga Y."/>
            <person name="Martin F.M."/>
            <person name="Grigoriev I.V."/>
            <person name="Hibbett D.S."/>
        </authorList>
    </citation>
    <scope>NUCLEOTIDE SEQUENCE [LARGE SCALE GENOMIC DNA]</scope>
    <source>
        <strain evidence="7 8">HHB9708</strain>
    </source>
</reference>
<organism evidence="7 8">
    <name type="scientific">Sistotremastrum niveocremeum HHB9708</name>
    <dbReference type="NCBI Taxonomy" id="1314777"/>
    <lineage>
        <taxon>Eukaryota</taxon>
        <taxon>Fungi</taxon>
        <taxon>Dikarya</taxon>
        <taxon>Basidiomycota</taxon>
        <taxon>Agaricomycotina</taxon>
        <taxon>Agaricomycetes</taxon>
        <taxon>Sistotremastrales</taxon>
        <taxon>Sistotremastraceae</taxon>
        <taxon>Sertulicium</taxon>
        <taxon>Sertulicium niveocremeum</taxon>
    </lineage>
</organism>
<feature type="domain" description="Aminotransferase class I/classII large" evidence="6">
    <location>
        <begin position="120"/>
        <end position="402"/>
    </location>
</feature>
<dbReference type="OrthoDB" id="691673at2759"/>
<dbReference type="InterPro" id="IPR015424">
    <property type="entry name" value="PyrdxlP-dep_Trfase"/>
</dbReference>